<reference evidence="2" key="1">
    <citation type="submission" date="2021-05" db="EMBL/GenBank/DDBJ databases">
        <authorList>
            <person name="Alioto T."/>
            <person name="Alioto T."/>
            <person name="Gomez Garrido J."/>
        </authorList>
    </citation>
    <scope>NUCLEOTIDE SEQUENCE</scope>
</reference>
<sequence length="184" mass="20709">MKIKKESASPDEKVRNTKRSKNKNKKLVNTLDTRDETKETPGPPDERDATTIAISQNKNNETNEKSTSRNKSSERVDHYYEQVVLSRPSHSQQPNNTHTEEYNHTTPLILTQTHTTPFIPILSKPTIPSVNTLTHHILNSLPYTAILPSTPHNIPNTSSKTTIIHTHAPDSGTQTHYIPLDPPL</sequence>
<dbReference type="EMBL" id="HBUF01560499">
    <property type="protein sequence ID" value="CAG6762104.1"/>
    <property type="molecule type" value="Transcribed_RNA"/>
</dbReference>
<dbReference type="EMBL" id="HBUF01560501">
    <property type="protein sequence ID" value="CAG6762106.1"/>
    <property type="molecule type" value="Transcribed_RNA"/>
</dbReference>
<feature type="compositionally biased region" description="Basic and acidic residues" evidence="1">
    <location>
        <begin position="61"/>
        <end position="76"/>
    </location>
</feature>
<feature type="compositionally biased region" description="Basic and acidic residues" evidence="1">
    <location>
        <begin position="32"/>
        <end position="49"/>
    </location>
</feature>
<evidence type="ECO:0000313" key="2">
    <source>
        <dbReference type="EMBL" id="CAG6762104.1"/>
    </source>
</evidence>
<feature type="compositionally biased region" description="Basic residues" evidence="1">
    <location>
        <begin position="16"/>
        <end position="26"/>
    </location>
</feature>
<feature type="compositionally biased region" description="Basic and acidic residues" evidence="1">
    <location>
        <begin position="1"/>
        <end position="15"/>
    </location>
</feature>
<protein>
    <submittedName>
        <fullName evidence="2">Uncharacterized protein</fullName>
    </submittedName>
</protein>
<proteinExistence type="predicted"/>
<name>A0A8D9ERA8_9HEMI</name>
<accession>A0A8D9ERA8</accession>
<dbReference type="AlphaFoldDB" id="A0A8D9ERA8"/>
<feature type="region of interest" description="Disordered" evidence="1">
    <location>
        <begin position="1"/>
        <end position="76"/>
    </location>
</feature>
<organism evidence="2">
    <name type="scientific">Cacopsylla melanoneura</name>
    <dbReference type="NCBI Taxonomy" id="428564"/>
    <lineage>
        <taxon>Eukaryota</taxon>
        <taxon>Metazoa</taxon>
        <taxon>Ecdysozoa</taxon>
        <taxon>Arthropoda</taxon>
        <taxon>Hexapoda</taxon>
        <taxon>Insecta</taxon>
        <taxon>Pterygota</taxon>
        <taxon>Neoptera</taxon>
        <taxon>Paraneoptera</taxon>
        <taxon>Hemiptera</taxon>
        <taxon>Sternorrhyncha</taxon>
        <taxon>Psylloidea</taxon>
        <taxon>Psyllidae</taxon>
        <taxon>Psyllinae</taxon>
        <taxon>Cacopsylla</taxon>
    </lineage>
</organism>
<evidence type="ECO:0000256" key="1">
    <source>
        <dbReference type="SAM" id="MobiDB-lite"/>
    </source>
</evidence>